<comment type="caution">
    <text evidence="2">The sequence shown here is derived from an EMBL/GenBank/DDBJ whole genome shotgun (WGS) entry which is preliminary data.</text>
</comment>
<protein>
    <submittedName>
        <fullName evidence="2">Uncharacterized protein</fullName>
    </submittedName>
</protein>
<evidence type="ECO:0000313" key="2">
    <source>
        <dbReference type="EMBL" id="MET3643686.1"/>
    </source>
</evidence>
<dbReference type="EMBL" id="JBEPMK010000001">
    <property type="protein sequence ID" value="MET3643686.1"/>
    <property type="molecule type" value="Genomic_DNA"/>
</dbReference>
<feature type="compositionally biased region" description="Basic residues" evidence="1">
    <location>
        <begin position="10"/>
        <end position="21"/>
    </location>
</feature>
<evidence type="ECO:0000256" key="1">
    <source>
        <dbReference type="SAM" id="MobiDB-lite"/>
    </source>
</evidence>
<dbReference type="Proteomes" id="UP001549055">
    <property type="component" value="Unassembled WGS sequence"/>
</dbReference>
<gene>
    <name evidence="2" type="ORF">ABID27_000303</name>
</gene>
<proteinExistence type="predicted"/>
<organism evidence="2 3">
    <name type="scientific">Streptococcus gallinaceus</name>
    <dbReference type="NCBI Taxonomy" id="165758"/>
    <lineage>
        <taxon>Bacteria</taxon>
        <taxon>Bacillati</taxon>
        <taxon>Bacillota</taxon>
        <taxon>Bacilli</taxon>
        <taxon>Lactobacillales</taxon>
        <taxon>Streptococcaceae</taxon>
        <taxon>Streptococcus</taxon>
    </lineage>
</organism>
<reference evidence="2 3" key="1">
    <citation type="submission" date="2024-06" db="EMBL/GenBank/DDBJ databases">
        <title>Genomic Encyclopedia of Type Strains, Phase IV (KMG-IV): sequencing the most valuable type-strain genomes for metagenomic binning, comparative biology and taxonomic classification.</title>
        <authorList>
            <person name="Goeker M."/>
        </authorList>
    </citation>
    <scope>NUCLEOTIDE SEQUENCE [LARGE SCALE GENOMIC DNA]</scope>
    <source>
        <strain evidence="2 3">DSM 15349</strain>
    </source>
</reference>
<sequence>MSKLLENLKHQKHQKHQKRQKCQMIRSGLGDNELIISRKTVL</sequence>
<feature type="region of interest" description="Disordered" evidence="1">
    <location>
        <begin position="1"/>
        <end position="22"/>
    </location>
</feature>
<evidence type="ECO:0000313" key="3">
    <source>
        <dbReference type="Proteomes" id="UP001549055"/>
    </source>
</evidence>
<keyword evidence="3" id="KW-1185">Reference proteome</keyword>
<accession>A0ABV2JIF1</accession>
<name>A0ABV2JIF1_9STRE</name>